<comment type="caution">
    <text evidence="1">The sequence shown here is derived from an EMBL/GenBank/DDBJ whole genome shotgun (WGS) entry which is preliminary data.</text>
</comment>
<name>A0A9Q3IVD7_9BASI</name>
<organism evidence="1 2">
    <name type="scientific">Austropuccinia psidii MF-1</name>
    <dbReference type="NCBI Taxonomy" id="1389203"/>
    <lineage>
        <taxon>Eukaryota</taxon>
        <taxon>Fungi</taxon>
        <taxon>Dikarya</taxon>
        <taxon>Basidiomycota</taxon>
        <taxon>Pucciniomycotina</taxon>
        <taxon>Pucciniomycetes</taxon>
        <taxon>Pucciniales</taxon>
        <taxon>Sphaerophragmiaceae</taxon>
        <taxon>Austropuccinia</taxon>
    </lineage>
</organism>
<dbReference type="Proteomes" id="UP000765509">
    <property type="component" value="Unassembled WGS sequence"/>
</dbReference>
<evidence type="ECO:0000313" key="1">
    <source>
        <dbReference type="EMBL" id="MBW0550708.1"/>
    </source>
</evidence>
<gene>
    <name evidence="1" type="ORF">O181_090423</name>
</gene>
<reference evidence="1" key="1">
    <citation type="submission" date="2021-03" db="EMBL/GenBank/DDBJ databases">
        <title>Draft genome sequence of rust myrtle Austropuccinia psidii MF-1, a brazilian biotype.</title>
        <authorList>
            <person name="Quecine M.C."/>
            <person name="Pachon D.M.R."/>
            <person name="Bonatelli M.L."/>
            <person name="Correr F.H."/>
            <person name="Franceschini L.M."/>
            <person name="Leite T.F."/>
            <person name="Margarido G.R.A."/>
            <person name="Almeida C.A."/>
            <person name="Ferrarezi J.A."/>
            <person name="Labate C.A."/>
        </authorList>
    </citation>
    <scope>NUCLEOTIDE SEQUENCE</scope>
    <source>
        <strain evidence="1">MF-1</strain>
    </source>
</reference>
<accession>A0A9Q3IVD7</accession>
<evidence type="ECO:0000313" key="2">
    <source>
        <dbReference type="Proteomes" id="UP000765509"/>
    </source>
</evidence>
<dbReference type="CDD" id="cd09272">
    <property type="entry name" value="RNase_HI_RT_Ty1"/>
    <property type="match status" value="1"/>
</dbReference>
<proteinExistence type="predicted"/>
<keyword evidence="2" id="KW-1185">Reference proteome</keyword>
<dbReference type="PANTHER" id="PTHR11439">
    <property type="entry name" value="GAG-POL-RELATED RETROTRANSPOSON"/>
    <property type="match status" value="1"/>
</dbReference>
<protein>
    <recommendedName>
        <fullName evidence="3">Reverse transcriptase Ty1/copia-type domain-containing protein</fullName>
    </recommendedName>
</protein>
<dbReference type="OrthoDB" id="2685291at2759"/>
<dbReference type="EMBL" id="AVOT02056355">
    <property type="protein sequence ID" value="MBW0550708.1"/>
    <property type="molecule type" value="Genomic_DNA"/>
</dbReference>
<dbReference type="AlphaFoldDB" id="A0A9Q3IVD7"/>
<evidence type="ECO:0008006" key="3">
    <source>
        <dbReference type="Google" id="ProtNLM"/>
    </source>
</evidence>
<sequence>MEDLGEIQYALGIKVSRDRKLKTISLSQELYVNKILAEFGMMDCKSVAIPIIQGTHLVPSNKEDLSTDFEYCKAVGLFNYLTSCTRSDLAYVTSALSQFLEKPLRDHVAAFKQLLRYLKGTKSYELTLGGNVPTEIQGYSDSDWGSNFDGKSFSGHGMIYGGLISWKTKKQSMVALSTTEAELGSLVELTQDTLWFKKLLNNLKLYPIIKLSCDNQGAIALCNNPLYHHRTRHLNICLNWLRDLVLSKFVSLSYVPTSNMWADILPKGLEGLIIKNSIRSLNLLQYLARGCVKIN</sequence>